<dbReference type="RefSeq" id="WP_058727337.1">
    <property type="nucleotide sequence ID" value="NZ_LDRB01000002.1"/>
</dbReference>
<feature type="region of interest" description="Disordered" evidence="1">
    <location>
        <begin position="185"/>
        <end position="211"/>
    </location>
</feature>
<keyword evidence="2" id="KW-0812">Transmembrane</keyword>
<protein>
    <recommendedName>
        <fullName evidence="6">Gram-positive cocci surface proteins LPxTG domain-containing protein</fullName>
    </recommendedName>
</protein>
<reference evidence="4 5" key="1">
    <citation type="journal article" date="2016" name="Front. Microbiol.">
        <title>Genomic Resource of Rice Seed Associated Bacteria.</title>
        <authorList>
            <person name="Midha S."/>
            <person name="Bansal K."/>
            <person name="Sharma S."/>
            <person name="Kumar N."/>
            <person name="Patil P.P."/>
            <person name="Chaudhry V."/>
            <person name="Patil P.B."/>
        </authorList>
    </citation>
    <scope>NUCLEOTIDE SEQUENCE [LARGE SCALE GENOMIC DNA]</scope>
    <source>
        <strain evidence="4 5">NS263</strain>
    </source>
</reference>
<feature type="transmembrane region" description="Helical" evidence="2">
    <location>
        <begin position="218"/>
        <end position="242"/>
    </location>
</feature>
<proteinExistence type="predicted"/>
<gene>
    <name evidence="4" type="ORF">NS263_00485</name>
</gene>
<organism evidence="4 5">
    <name type="scientific">Curtobacterium oceanosedimentum</name>
    <dbReference type="NCBI Taxonomy" id="465820"/>
    <lineage>
        <taxon>Bacteria</taxon>
        <taxon>Bacillati</taxon>
        <taxon>Actinomycetota</taxon>
        <taxon>Actinomycetes</taxon>
        <taxon>Micrococcales</taxon>
        <taxon>Microbacteriaceae</taxon>
        <taxon>Curtobacterium</taxon>
    </lineage>
</organism>
<keyword evidence="5" id="KW-1185">Reference proteome</keyword>
<evidence type="ECO:0000313" key="4">
    <source>
        <dbReference type="EMBL" id="KTR43299.1"/>
    </source>
</evidence>
<evidence type="ECO:0000256" key="1">
    <source>
        <dbReference type="SAM" id="MobiDB-lite"/>
    </source>
</evidence>
<name>A0ABR5SAG4_9MICO</name>
<accession>A0ABR5SAG4</accession>
<evidence type="ECO:0000256" key="2">
    <source>
        <dbReference type="SAM" id="Phobius"/>
    </source>
</evidence>
<dbReference type="EMBL" id="LDRB01000002">
    <property type="protein sequence ID" value="KTR43299.1"/>
    <property type="molecule type" value="Genomic_DNA"/>
</dbReference>
<dbReference type="Proteomes" id="UP000078335">
    <property type="component" value="Unassembled WGS sequence"/>
</dbReference>
<feature type="signal peptide" evidence="3">
    <location>
        <begin position="1"/>
        <end position="32"/>
    </location>
</feature>
<feature type="chain" id="PRO_5047248261" description="Gram-positive cocci surface proteins LPxTG domain-containing protein" evidence="3">
    <location>
        <begin position="33"/>
        <end position="256"/>
    </location>
</feature>
<comment type="caution">
    <text evidence="4">The sequence shown here is derived from an EMBL/GenBank/DDBJ whole genome shotgun (WGS) entry which is preliminary data.</text>
</comment>
<evidence type="ECO:0008006" key="6">
    <source>
        <dbReference type="Google" id="ProtNLM"/>
    </source>
</evidence>
<keyword evidence="2" id="KW-0472">Membrane</keyword>
<evidence type="ECO:0000256" key="3">
    <source>
        <dbReference type="SAM" id="SignalP"/>
    </source>
</evidence>
<keyword evidence="3" id="KW-0732">Signal</keyword>
<keyword evidence="2" id="KW-1133">Transmembrane helix</keyword>
<sequence>MSRRSGSRAGAAAAGAVLCAVLGLASGGAAVAASWQAVPETGAPGGLVLEASPYPLHAPDLRPGRPAFWQVHTRVDRAGPISTEVELRREGALVEHPDGLRLTLTACERPWRGLDTVPVCDDGQGVLSIRPGEPDSLRLPVSDPDGDGSTWLLVELAVADTAGASADDALMGLEASVGLGVTASAEDPVAGSSSTDGRDAGRPGRSTVTTSSASLTSLAFTGASFAAPLFVAAALVLVGVAVRLRRTAASGDGGTR</sequence>
<evidence type="ECO:0000313" key="5">
    <source>
        <dbReference type="Proteomes" id="UP000078335"/>
    </source>
</evidence>